<dbReference type="RefSeq" id="WP_070070727.1">
    <property type="nucleotide sequence ID" value="NZ_MKKK01000056.1"/>
</dbReference>
<evidence type="ECO:0000256" key="3">
    <source>
        <dbReference type="SAM" id="Phobius"/>
    </source>
</evidence>
<dbReference type="Pfam" id="PF25917">
    <property type="entry name" value="BSH_RND"/>
    <property type="match status" value="1"/>
</dbReference>
<dbReference type="PANTHER" id="PTHR30367:SF6">
    <property type="entry name" value="SECRETION PROTEIN-RELATED"/>
    <property type="match status" value="1"/>
</dbReference>
<protein>
    <submittedName>
        <fullName evidence="6">Uncharacterized protein</fullName>
    </submittedName>
</protein>
<comment type="similarity">
    <text evidence="1">Belongs to the membrane fusion protein (MFP) (TC 8.A.1) family.</text>
</comment>
<comment type="caution">
    <text evidence="6">The sequence shown here is derived from an EMBL/GenBank/DDBJ whole genome shotgun (WGS) entry which is preliminary data.</text>
</comment>
<dbReference type="AlphaFoldDB" id="A0A1E7R1G3"/>
<evidence type="ECO:0000256" key="1">
    <source>
        <dbReference type="ARBA" id="ARBA00009477"/>
    </source>
</evidence>
<feature type="coiled-coil region" evidence="2">
    <location>
        <begin position="150"/>
        <end position="184"/>
    </location>
</feature>
<evidence type="ECO:0000313" key="7">
    <source>
        <dbReference type="Proteomes" id="UP000185895"/>
    </source>
</evidence>
<dbReference type="STRING" id="1262585.BJI46_05310"/>
<dbReference type="InterPro" id="IPR050393">
    <property type="entry name" value="MFP_Efflux_Pump"/>
</dbReference>
<evidence type="ECO:0000259" key="4">
    <source>
        <dbReference type="Pfam" id="PF25917"/>
    </source>
</evidence>
<dbReference type="InterPro" id="IPR058634">
    <property type="entry name" value="AaeA-lik-b-barrel"/>
</dbReference>
<dbReference type="PANTHER" id="PTHR30367">
    <property type="entry name" value="P-HYDROXYBENZOIC ACID EFFLUX PUMP SUBUNIT AAEA-RELATED"/>
    <property type="match status" value="1"/>
</dbReference>
<organism evidence="6 7">
    <name type="scientific">Acinetobacter qingfengensis</name>
    <dbReference type="NCBI Taxonomy" id="1262585"/>
    <lineage>
        <taxon>Bacteria</taxon>
        <taxon>Pseudomonadati</taxon>
        <taxon>Pseudomonadota</taxon>
        <taxon>Gammaproteobacteria</taxon>
        <taxon>Moraxellales</taxon>
        <taxon>Moraxellaceae</taxon>
        <taxon>Acinetobacter</taxon>
    </lineage>
</organism>
<dbReference type="Proteomes" id="UP000185895">
    <property type="component" value="Unassembled WGS sequence"/>
</dbReference>
<keyword evidence="2" id="KW-0175">Coiled coil</keyword>
<keyword evidence="3" id="KW-0812">Transmembrane</keyword>
<dbReference type="EMBL" id="MKKK01000056">
    <property type="protein sequence ID" value="OEY93157.1"/>
    <property type="molecule type" value="Genomic_DNA"/>
</dbReference>
<feature type="transmembrane region" description="Helical" evidence="3">
    <location>
        <begin position="12"/>
        <end position="33"/>
    </location>
</feature>
<dbReference type="Gene3D" id="2.40.30.170">
    <property type="match status" value="1"/>
</dbReference>
<proteinExistence type="inferred from homology"/>
<keyword evidence="3" id="KW-0472">Membrane</keyword>
<evidence type="ECO:0000313" key="6">
    <source>
        <dbReference type="EMBL" id="OEY93157.1"/>
    </source>
</evidence>
<dbReference type="OrthoDB" id="286173at2"/>
<dbReference type="InterPro" id="IPR058625">
    <property type="entry name" value="MdtA-like_BSH"/>
</dbReference>
<keyword evidence="7" id="KW-1185">Reference proteome</keyword>
<name>A0A1E7R1G3_9GAMM</name>
<keyword evidence="3" id="KW-1133">Transmembrane helix</keyword>
<feature type="domain" description="p-hydroxybenzoic acid efflux pump subunit AaeA-like beta-barrel" evidence="5">
    <location>
        <begin position="235"/>
        <end position="327"/>
    </location>
</feature>
<gene>
    <name evidence="6" type="ORF">BJI46_05310</name>
</gene>
<dbReference type="Gene3D" id="2.40.50.100">
    <property type="match status" value="1"/>
</dbReference>
<feature type="domain" description="Multidrug resistance protein MdtA-like barrel-sandwich hybrid" evidence="4">
    <location>
        <begin position="47"/>
        <end position="229"/>
    </location>
</feature>
<accession>A0A1E7R1G3</accession>
<evidence type="ECO:0000256" key="2">
    <source>
        <dbReference type="SAM" id="Coils"/>
    </source>
</evidence>
<dbReference type="Pfam" id="PF25963">
    <property type="entry name" value="Beta-barrel_AAEA"/>
    <property type="match status" value="1"/>
</dbReference>
<evidence type="ECO:0000259" key="5">
    <source>
        <dbReference type="Pfam" id="PF25963"/>
    </source>
</evidence>
<reference evidence="6 7" key="1">
    <citation type="submission" date="2016-09" db="EMBL/GenBank/DDBJ databases">
        <authorList>
            <person name="Capua I."/>
            <person name="De Benedictis P."/>
            <person name="Joannis T."/>
            <person name="Lombin L.H."/>
            <person name="Cattoli G."/>
        </authorList>
    </citation>
    <scope>NUCLEOTIDE SEQUENCE [LARGE SCALE GENOMIC DNA]</scope>
    <source>
        <strain evidence="6 7">ANC 4671</strain>
    </source>
</reference>
<sequence length="354" mass="39501">MANADDIFRKTVLRFTIAGLLLIVYLIFADFFFPLTPHSRVYLPITQVAPDVSGQVVSLHIENNQYVKKGEPLFSLDATSYQQDVYAAQLQLNKAKQNNQKLYAQIIAAQSDVKSAKAQVSKANDHAKRISELDINAMSKDERNDAFTMRDQALAELEYKIAKLKELEVEYSKKENNNVDIQIAQQNLSIANRDLKRTVVIAATDGKVTNLQLHVGDYATKGVPVLAVVQNKPIITADFREKTLSHVEAGDIAYISFDKIPGKVFSGKVQAIESGIEQGQLNANASLAATTQTDRWLRRAERLRVDILIDDMPDDVDIASGSRCTVQLIPNNNILTRLIGRLQIHLGAIFKYVY</sequence>
<dbReference type="SUPFAM" id="SSF111369">
    <property type="entry name" value="HlyD-like secretion proteins"/>
    <property type="match status" value="1"/>
</dbReference>